<evidence type="ECO:0000259" key="4">
    <source>
        <dbReference type="PROSITE" id="PS50949"/>
    </source>
</evidence>
<dbReference type="EMBL" id="CP003096">
    <property type="protein sequence ID" value="AER67298.1"/>
    <property type="molecule type" value="Genomic_DNA"/>
</dbReference>
<keyword evidence="3" id="KW-0804">Transcription</keyword>
<dbReference type="Proteomes" id="UP000005868">
    <property type="component" value="Chromosome"/>
</dbReference>
<dbReference type="SMART" id="SM00895">
    <property type="entry name" value="FCD"/>
    <property type="match status" value="1"/>
</dbReference>
<reference evidence="5 6" key="2">
    <citation type="journal article" date="2012" name="Stand. Genomic Sci.">
        <title>Genome sequence of the moderately thermophilic, amino-acid-degrading and sulfur-reducing bacterium Thermovirga lienii type strain (Cas60314(T)).</title>
        <authorList>
            <person name="Goker M."/>
            <person name="Saunders E."/>
            <person name="Lapidus A."/>
            <person name="Nolan M."/>
            <person name="Lucas S."/>
            <person name="Hammon N."/>
            <person name="Deshpande S."/>
            <person name="Cheng J.F."/>
            <person name="Han C."/>
            <person name="Tapia R."/>
            <person name="Goodwin L.A."/>
            <person name="Pitluck S."/>
            <person name="Liolios K."/>
            <person name="Mavromatis K."/>
            <person name="Pagani I."/>
            <person name="Ivanova N."/>
            <person name="Mikhailova N."/>
            <person name="Pati A."/>
            <person name="Chen A."/>
            <person name="Palaniappan K."/>
            <person name="Land M."/>
            <person name="Chang Y.J."/>
            <person name="Jeffries C.D."/>
            <person name="Brambilla E.M."/>
            <person name="Rohde M."/>
            <person name="Spring S."/>
            <person name="Detter J.C."/>
            <person name="Woyke T."/>
            <person name="Bristow J."/>
            <person name="Eisen J.A."/>
            <person name="Markowitz V."/>
            <person name="Hugenholtz P."/>
            <person name="Kyrpides N.C."/>
            <person name="Klenk H.P."/>
        </authorList>
    </citation>
    <scope>NUCLEOTIDE SEQUENCE [LARGE SCALE GENOMIC DNA]</scope>
    <source>
        <strain evidence="6">ATCC BAA-1197 / DSM 17291 / Cas60314</strain>
    </source>
</reference>
<sequence length="233" mass="27458">MLHKEQIMTKSLREQVYDYLRRKLNAGELKPGAFLNLNELSARLGISKTPLREALIQLELEGFVVFYPRRGIMVNPLTKKDIRHAYEIIGALEASVVLCNFEKLRSDENVRKLREENRLMREALERDDFDTFYEHNIAFHNVYLDLSDNETLIKTVMTLKSRLYDFPRRKGFVKEWEMRSTEEHDAFIKLIEDGDAKGAAEYMRDVHWSFAVQEKYIHMYYAEAEAAENQGVK</sequence>
<proteinExistence type="predicted"/>
<dbReference type="Pfam" id="PF07729">
    <property type="entry name" value="FCD"/>
    <property type="match status" value="1"/>
</dbReference>
<dbReference type="GO" id="GO:0003677">
    <property type="term" value="F:DNA binding"/>
    <property type="evidence" value="ECO:0007669"/>
    <property type="project" value="UniProtKB-KW"/>
</dbReference>
<protein>
    <submittedName>
        <fullName evidence="5">Transcriptional regulator, GntR family</fullName>
    </submittedName>
</protein>
<evidence type="ECO:0000313" key="5">
    <source>
        <dbReference type="EMBL" id="AER67298.1"/>
    </source>
</evidence>
<feature type="domain" description="HTH gntR-type" evidence="4">
    <location>
        <begin position="10"/>
        <end position="77"/>
    </location>
</feature>
<dbReference type="STRING" id="580340.Tlie_1576"/>
<dbReference type="PANTHER" id="PTHR43537:SF24">
    <property type="entry name" value="GLUCONATE OPERON TRANSCRIPTIONAL REPRESSOR"/>
    <property type="match status" value="1"/>
</dbReference>
<dbReference type="OrthoDB" id="389878at2"/>
<dbReference type="InterPro" id="IPR036388">
    <property type="entry name" value="WH-like_DNA-bd_sf"/>
</dbReference>
<dbReference type="SMART" id="SM00345">
    <property type="entry name" value="HTH_GNTR"/>
    <property type="match status" value="1"/>
</dbReference>
<organism evidence="5 6">
    <name type="scientific">Thermovirga lienii (strain ATCC BAA-1197 / DSM 17291 / Cas60314)</name>
    <dbReference type="NCBI Taxonomy" id="580340"/>
    <lineage>
        <taxon>Bacteria</taxon>
        <taxon>Thermotogati</taxon>
        <taxon>Synergistota</taxon>
        <taxon>Synergistia</taxon>
        <taxon>Synergistales</taxon>
        <taxon>Thermovirgaceae</taxon>
        <taxon>Thermovirga</taxon>
    </lineage>
</organism>
<evidence type="ECO:0000313" key="6">
    <source>
        <dbReference type="Proteomes" id="UP000005868"/>
    </source>
</evidence>
<reference evidence="6" key="1">
    <citation type="submission" date="2011-10" db="EMBL/GenBank/DDBJ databases">
        <title>The complete genome of chromosome of Thermovirga lienii DSM 17291.</title>
        <authorList>
            <consortium name="US DOE Joint Genome Institute (JGI-PGF)"/>
            <person name="Lucas S."/>
            <person name="Copeland A."/>
            <person name="Lapidus A."/>
            <person name="Glavina del Rio T."/>
            <person name="Dalin E."/>
            <person name="Tice H."/>
            <person name="Bruce D."/>
            <person name="Goodwin L."/>
            <person name="Pitluck S."/>
            <person name="Peters L."/>
            <person name="Mikhailova N."/>
            <person name="Saunders E."/>
            <person name="Kyrpides N."/>
            <person name="Mavromatis K."/>
            <person name="Ivanova N."/>
            <person name="Last F.I."/>
            <person name="Brettin T."/>
            <person name="Detter J.C."/>
            <person name="Han C."/>
            <person name="Larimer F."/>
            <person name="Land M."/>
            <person name="Hauser L."/>
            <person name="Markowitz V."/>
            <person name="Cheng J.-F."/>
            <person name="Hugenholtz P."/>
            <person name="Woyke T."/>
            <person name="Wu D."/>
            <person name="Spring S."/>
            <person name="Schroeder M."/>
            <person name="Brambilla E.-M."/>
            <person name="Klenk H.-P."/>
            <person name="Eisen J.A."/>
        </authorList>
    </citation>
    <scope>NUCLEOTIDE SEQUENCE [LARGE SCALE GENOMIC DNA]</scope>
    <source>
        <strain evidence="6">ATCC BAA-1197 / DSM 17291 / Cas60314</strain>
    </source>
</reference>
<dbReference type="KEGG" id="tli:Tlie_1576"/>
<dbReference type="InterPro" id="IPR036390">
    <property type="entry name" value="WH_DNA-bd_sf"/>
</dbReference>
<dbReference type="GO" id="GO:0003700">
    <property type="term" value="F:DNA-binding transcription factor activity"/>
    <property type="evidence" value="ECO:0007669"/>
    <property type="project" value="InterPro"/>
</dbReference>
<gene>
    <name evidence="5" type="ordered locus">Tlie_1576</name>
</gene>
<evidence type="ECO:0000256" key="1">
    <source>
        <dbReference type="ARBA" id="ARBA00023015"/>
    </source>
</evidence>
<dbReference type="AlphaFoldDB" id="G7V7P4"/>
<dbReference type="InterPro" id="IPR008920">
    <property type="entry name" value="TF_FadR/GntR_C"/>
</dbReference>
<dbReference type="SUPFAM" id="SSF48008">
    <property type="entry name" value="GntR ligand-binding domain-like"/>
    <property type="match status" value="1"/>
</dbReference>
<accession>G7V7P4</accession>
<dbReference type="PROSITE" id="PS50949">
    <property type="entry name" value="HTH_GNTR"/>
    <property type="match status" value="1"/>
</dbReference>
<dbReference type="PANTHER" id="PTHR43537">
    <property type="entry name" value="TRANSCRIPTIONAL REGULATOR, GNTR FAMILY"/>
    <property type="match status" value="1"/>
</dbReference>
<dbReference type="CDD" id="cd07377">
    <property type="entry name" value="WHTH_GntR"/>
    <property type="match status" value="1"/>
</dbReference>
<name>G7V7P4_THELD</name>
<dbReference type="eggNOG" id="COG1802">
    <property type="taxonomic scope" value="Bacteria"/>
</dbReference>
<dbReference type="HOGENOM" id="CLU_017584_5_2_0"/>
<dbReference type="SUPFAM" id="SSF46785">
    <property type="entry name" value="Winged helix' DNA-binding domain"/>
    <property type="match status" value="1"/>
</dbReference>
<keyword evidence="6" id="KW-1185">Reference proteome</keyword>
<dbReference type="Gene3D" id="1.20.120.530">
    <property type="entry name" value="GntR ligand-binding domain-like"/>
    <property type="match status" value="1"/>
</dbReference>
<evidence type="ECO:0000256" key="2">
    <source>
        <dbReference type="ARBA" id="ARBA00023125"/>
    </source>
</evidence>
<keyword evidence="1" id="KW-0805">Transcription regulation</keyword>
<dbReference type="Pfam" id="PF00392">
    <property type="entry name" value="GntR"/>
    <property type="match status" value="1"/>
</dbReference>
<dbReference type="InterPro" id="IPR011711">
    <property type="entry name" value="GntR_C"/>
</dbReference>
<dbReference type="InterPro" id="IPR000524">
    <property type="entry name" value="Tscrpt_reg_HTH_GntR"/>
</dbReference>
<keyword evidence="2" id="KW-0238">DNA-binding</keyword>
<evidence type="ECO:0000256" key="3">
    <source>
        <dbReference type="ARBA" id="ARBA00023163"/>
    </source>
</evidence>
<dbReference type="Gene3D" id="1.10.10.10">
    <property type="entry name" value="Winged helix-like DNA-binding domain superfamily/Winged helix DNA-binding domain"/>
    <property type="match status" value="1"/>
</dbReference>